<evidence type="ECO:0000256" key="4">
    <source>
        <dbReference type="ARBA" id="ARBA00023002"/>
    </source>
</evidence>
<dbReference type="GO" id="GO:0046872">
    <property type="term" value="F:metal ion binding"/>
    <property type="evidence" value="ECO:0007669"/>
    <property type="project" value="UniProtKB-KW"/>
</dbReference>
<dbReference type="Proteomes" id="UP000215633">
    <property type="component" value="Unassembled WGS sequence"/>
</dbReference>
<dbReference type="Gene3D" id="3.90.480.20">
    <property type="match status" value="2"/>
</dbReference>
<evidence type="ECO:0000259" key="8">
    <source>
        <dbReference type="Pfam" id="PF03460"/>
    </source>
</evidence>
<dbReference type="InterPro" id="IPR051329">
    <property type="entry name" value="NIR_SIR_4Fe-4S"/>
</dbReference>
<sequence>MYVYDPVDQQLVEQRVAQFTDQTQRFLNGQLSEDDFRTLRLQNGLYIQRHAPMLRIAIPYGLLAARQLRTLAHIARTWDRGYGHFSTRQNMQFNWPRLEDVPTILAELAKVQMHSIQTSGNCIRNTTSDHFAGIAPDELVNPLVWCEIIRQWSTLHPEFAFLPRKFKIAVSGAEEDRAAVGVHDIGLQAVERDGVLGFRVWVGGGLGRTPMVGHLINPFVEWQHLLTYLQAALRVYNMHGRRDNKFKARIKILVKDLTPEVYARQVDEQWQLIKGGPDTLTQEYVDTIAGRFTWPEYDAAAAGEPDPTEMHAAAHPAFAHWLRRNVHAHKVPGYAAVTLSLKPTGVPPGDITADQMEAVADLSERYGHGEVRVSHEQNLVLADVRRAQLFELWQELRALNMATPNIGLLTNIISCPGGDFCALANAVSIPVAEAIQRRFDNLDYLFEIGELDLNISGCINACGHHHVGHIGILGVDKNGEEWYQVTIGGRQNGAAKPLPDLQSLRGGGAAIGRIIGPSFAREQVPDVVEQLVRTYLRLRDSDAERFIDVVDRVGIAPFKEDVYSDPALAKSAPAPAREVAHA</sequence>
<dbReference type="SUPFAM" id="SSF55124">
    <property type="entry name" value="Nitrite/Sulfite reductase N-terminal domain-like"/>
    <property type="match status" value="2"/>
</dbReference>
<evidence type="ECO:0000256" key="2">
    <source>
        <dbReference type="ARBA" id="ARBA00022617"/>
    </source>
</evidence>
<dbReference type="RefSeq" id="WP_028355271.1">
    <property type="nucleotide sequence ID" value="NZ_NEVT01000009.1"/>
</dbReference>
<keyword evidence="4" id="KW-0560">Oxidoreductase</keyword>
<feature type="domain" description="Nitrite/sulphite reductase 4Fe-4S" evidence="7">
    <location>
        <begin position="410"/>
        <end position="562"/>
    </location>
</feature>
<evidence type="ECO:0000256" key="3">
    <source>
        <dbReference type="ARBA" id="ARBA00022723"/>
    </source>
</evidence>
<reference evidence="10" key="1">
    <citation type="submission" date="2017-05" db="EMBL/GenBank/DDBJ databases">
        <title>Complete and WGS of Bordetella genogroups.</title>
        <authorList>
            <person name="Spilker T."/>
            <person name="Lipuma J."/>
        </authorList>
    </citation>
    <scope>NUCLEOTIDE SEQUENCE [LARGE SCALE GENOMIC DNA]</scope>
    <source>
        <strain evidence="10">AU8256</strain>
    </source>
</reference>
<keyword evidence="2" id="KW-0349">Heme</keyword>
<dbReference type="GO" id="GO:0016491">
    <property type="term" value="F:oxidoreductase activity"/>
    <property type="evidence" value="ECO:0007669"/>
    <property type="project" value="UniProtKB-KW"/>
</dbReference>
<organism evidence="9 10">
    <name type="scientific">Bordetella genomosp. 2</name>
    <dbReference type="NCBI Taxonomy" id="1983456"/>
    <lineage>
        <taxon>Bacteria</taxon>
        <taxon>Pseudomonadati</taxon>
        <taxon>Pseudomonadota</taxon>
        <taxon>Betaproteobacteria</taxon>
        <taxon>Burkholderiales</taxon>
        <taxon>Alcaligenaceae</taxon>
        <taxon>Bordetella</taxon>
    </lineage>
</organism>
<dbReference type="PANTHER" id="PTHR32439:SF9">
    <property type="entry name" value="BLR3264 PROTEIN"/>
    <property type="match status" value="1"/>
</dbReference>
<evidence type="ECO:0000256" key="6">
    <source>
        <dbReference type="ARBA" id="ARBA00023014"/>
    </source>
</evidence>
<dbReference type="Pfam" id="PF01077">
    <property type="entry name" value="NIR_SIR"/>
    <property type="match status" value="2"/>
</dbReference>
<proteinExistence type="predicted"/>
<accession>A0A261V5N6</accession>
<feature type="domain" description="Nitrite/sulphite reductase 4Fe-4S" evidence="7">
    <location>
        <begin position="119"/>
        <end position="271"/>
    </location>
</feature>
<name>A0A261V5N6_9BORD</name>
<keyword evidence="6" id="KW-0411">Iron-sulfur</keyword>
<dbReference type="GO" id="GO:0051539">
    <property type="term" value="F:4 iron, 4 sulfur cluster binding"/>
    <property type="evidence" value="ECO:0007669"/>
    <property type="project" value="UniProtKB-KW"/>
</dbReference>
<dbReference type="PANTHER" id="PTHR32439">
    <property type="entry name" value="FERREDOXIN--NITRITE REDUCTASE, CHLOROPLASTIC"/>
    <property type="match status" value="1"/>
</dbReference>
<protein>
    <submittedName>
        <fullName evidence="9">Sulfite reductase</fullName>
    </submittedName>
</protein>
<dbReference type="InterPro" id="IPR045854">
    <property type="entry name" value="NO2/SO3_Rdtase_4Fe4S_sf"/>
</dbReference>
<dbReference type="EMBL" id="NEVT01000009">
    <property type="protein sequence ID" value="OZI69439.1"/>
    <property type="molecule type" value="Genomic_DNA"/>
</dbReference>
<dbReference type="InterPro" id="IPR005117">
    <property type="entry name" value="NiRdtase/SiRdtase_haem-b_fer"/>
</dbReference>
<feature type="domain" description="Nitrite/Sulfite reductase ferredoxin-like" evidence="8">
    <location>
        <begin position="345"/>
        <end position="398"/>
    </location>
</feature>
<comment type="caution">
    <text evidence="9">The sequence shown here is derived from an EMBL/GenBank/DDBJ whole genome shotgun (WGS) entry which is preliminary data.</text>
</comment>
<keyword evidence="5" id="KW-0408">Iron</keyword>
<dbReference type="Gene3D" id="3.30.413.10">
    <property type="entry name" value="Sulfite Reductase Hemoprotein, domain 1"/>
    <property type="match status" value="2"/>
</dbReference>
<evidence type="ECO:0000313" key="10">
    <source>
        <dbReference type="Proteomes" id="UP000215633"/>
    </source>
</evidence>
<keyword evidence="1" id="KW-0004">4Fe-4S</keyword>
<keyword evidence="3" id="KW-0479">Metal-binding</keyword>
<dbReference type="AlphaFoldDB" id="A0A261V5N6"/>
<evidence type="ECO:0000256" key="1">
    <source>
        <dbReference type="ARBA" id="ARBA00022485"/>
    </source>
</evidence>
<gene>
    <name evidence="9" type="ORF">CAL24_21635</name>
</gene>
<evidence type="ECO:0000313" key="9">
    <source>
        <dbReference type="EMBL" id="OZI69439.1"/>
    </source>
</evidence>
<evidence type="ECO:0000256" key="5">
    <source>
        <dbReference type="ARBA" id="ARBA00023004"/>
    </source>
</evidence>
<dbReference type="GO" id="GO:0020037">
    <property type="term" value="F:heme binding"/>
    <property type="evidence" value="ECO:0007669"/>
    <property type="project" value="InterPro"/>
</dbReference>
<dbReference type="SUPFAM" id="SSF56014">
    <property type="entry name" value="Nitrite and sulphite reductase 4Fe-4S domain-like"/>
    <property type="match status" value="2"/>
</dbReference>
<dbReference type="InterPro" id="IPR036136">
    <property type="entry name" value="Nit/Sulf_reduc_fer-like_dom_sf"/>
</dbReference>
<dbReference type="InterPro" id="IPR006067">
    <property type="entry name" value="NO2/SO3_Rdtase_4Fe4S_dom"/>
</dbReference>
<keyword evidence="10" id="KW-1185">Reference proteome</keyword>
<evidence type="ECO:0000259" key="7">
    <source>
        <dbReference type="Pfam" id="PF01077"/>
    </source>
</evidence>
<feature type="domain" description="Nitrite/Sulfite reductase ferredoxin-like" evidence="8">
    <location>
        <begin position="53"/>
        <end position="110"/>
    </location>
</feature>
<dbReference type="Pfam" id="PF03460">
    <property type="entry name" value="NIR_SIR_ferr"/>
    <property type="match status" value="2"/>
</dbReference>